<feature type="non-terminal residue" evidence="3">
    <location>
        <position position="1"/>
    </location>
</feature>
<gene>
    <name evidence="3" type="ORF">DYB25_008452</name>
</gene>
<dbReference type="VEuPathDB" id="FungiDB:H257_01631"/>
<dbReference type="Pfam" id="PF25556">
    <property type="entry name" value="SET_TTL"/>
    <property type="match status" value="1"/>
</dbReference>
<dbReference type="PROSITE" id="PS51221">
    <property type="entry name" value="TTL"/>
    <property type="match status" value="1"/>
</dbReference>
<evidence type="ECO:0000259" key="2">
    <source>
        <dbReference type="Pfam" id="PF25556"/>
    </source>
</evidence>
<feature type="compositionally biased region" description="Polar residues" evidence="1">
    <location>
        <begin position="255"/>
        <end position="267"/>
    </location>
</feature>
<dbReference type="PANTHER" id="PTHR46088">
    <property type="entry name" value="TUBULIN--TYROSINE LIGASE-LIKE PROTEIN 12"/>
    <property type="match status" value="1"/>
</dbReference>
<accession>A0A397BHU0</accession>
<feature type="region of interest" description="Disordered" evidence="1">
    <location>
        <begin position="242"/>
        <end position="267"/>
    </location>
</feature>
<dbReference type="AlphaFoldDB" id="A0A397BHU0"/>
<sequence>TTTDDYAAFLALHEAQLQAIAVPVHLWPSLHAKLSREVFDAGSYFQLAKDEDGDLHAVVLQDIDPSDDPNAIFLIDHAWTFTTDNNKPRDMLTTVPSLLGRMENLMHIAVVDAADIDARIHVVLQTMWKFVNSYRLGHLKPEEAATIWYVMDEFGSAIEHSDDPTFRMAPFYYANAQCAFSLLWPTDRVEAHDFATLNYVAARDDDTRTALCSALFYPDGQAYSSELAEIVARRRLHHSASHLHNETQFNRDNESVPTETASNTNELPTPIKIWTDLKLMFEHLTDPRFEFTDNEAEAHVVWPTRHIKDYVALYNNPNVHVFNQFPNEKILTCKDLLYETCRRANNNQQPPYMALTFNMETEFPELMQEYIRRDQAGLNNVWICKPWNLARSLDTEIATTSAQLAKLAQTGPKVACKYITKPFLIKQRKFDFRFLVMLVDTEPLTLYVSGVYWLRIANNPFTMDRFDDFQTHFTVMNYTDFGVEIISVAEFEAQFKLEYPLEDWDAVKADIFKSIRSLFEAATASPPPLGIHTKPSLAWSKKSRALYGVDVMLEWTDDGKIHPVILETNFHPDCTRACKYFKDFYNDLLNVLVLNNPDAAVHGITKL</sequence>
<dbReference type="Pfam" id="PF03133">
    <property type="entry name" value="TTL"/>
    <property type="match status" value="1"/>
</dbReference>
<protein>
    <recommendedName>
        <fullName evidence="2">Tubulin--tyrosine ligase-like protein 12 SET-like domain-containing protein</fullName>
    </recommendedName>
</protein>
<evidence type="ECO:0000313" key="3">
    <source>
        <dbReference type="EMBL" id="RHY18561.1"/>
    </source>
</evidence>
<evidence type="ECO:0000313" key="4">
    <source>
        <dbReference type="Proteomes" id="UP000266239"/>
    </source>
</evidence>
<dbReference type="Gene3D" id="3.30.470.20">
    <property type="entry name" value="ATP-grasp fold, B domain"/>
    <property type="match status" value="1"/>
</dbReference>
<feature type="domain" description="Tubulin--tyrosine ligase-like protein 12 SET-like" evidence="2">
    <location>
        <begin position="67"/>
        <end position="204"/>
    </location>
</feature>
<evidence type="ECO:0000256" key="1">
    <source>
        <dbReference type="SAM" id="MobiDB-lite"/>
    </source>
</evidence>
<dbReference type="PANTHER" id="PTHR46088:SF1">
    <property type="entry name" value="TUBULIN--TYROSINE LIGASE-LIKE PROTEIN 12"/>
    <property type="match status" value="1"/>
</dbReference>
<feature type="compositionally biased region" description="Basic and acidic residues" evidence="1">
    <location>
        <begin position="243"/>
        <end position="254"/>
    </location>
</feature>
<dbReference type="InterPro" id="IPR004344">
    <property type="entry name" value="TTL/TTLL_fam"/>
</dbReference>
<name>A0A397BHU0_APHAT</name>
<proteinExistence type="predicted"/>
<organism evidence="3 4">
    <name type="scientific">Aphanomyces astaci</name>
    <name type="common">Crayfish plague agent</name>
    <dbReference type="NCBI Taxonomy" id="112090"/>
    <lineage>
        <taxon>Eukaryota</taxon>
        <taxon>Sar</taxon>
        <taxon>Stramenopiles</taxon>
        <taxon>Oomycota</taxon>
        <taxon>Saprolegniomycetes</taxon>
        <taxon>Saprolegniales</taxon>
        <taxon>Verrucalvaceae</taxon>
        <taxon>Aphanomyces</taxon>
    </lineage>
</organism>
<reference evidence="3 4" key="1">
    <citation type="submission" date="2018-08" db="EMBL/GenBank/DDBJ databases">
        <title>Aphanomyces genome sequencing and annotation.</title>
        <authorList>
            <person name="Minardi D."/>
            <person name="Oidtmann B."/>
            <person name="Van Der Giezen M."/>
            <person name="Studholme D.J."/>
        </authorList>
    </citation>
    <scope>NUCLEOTIDE SEQUENCE [LARGE SCALE GENOMIC DNA]</scope>
    <source>
        <strain evidence="3 4">Yx</strain>
    </source>
</reference>
<comment type="caution">
    <text evidence="3">The sequence shown here is derived from an EMBL/GenBank/DDBJ whole genome shotgun (WGS) entry which is preliminary data.</text>
</comment>
<dbReference type="EMBL" id="QUTA01004740">
    <property type="protein sequence ID" value="RHY18561.1"/>
    <property type="molecule type" value="Genomic_DNA"/>
</dbReference>
<dbReference type="Proteomes" id="UP000266239">
    <property type="component" value="Unassembled WGS sequence"/>
</dbReference>
<dbReference type="InterPro" id="IPR027749">
    <property type="entry name" value="TTLL12"/>
</dbReference>
<dbReference type="GO" id="GO:0005737">
    <property type="term" value="C:cytoplasm"/>
    <property type="evidence" value="ECO:0007669"/>
    <property type="project" value="TreeGrafter"/>
</dbReference>
<dbReference type="InterPro" id="IPR057954">
    <property type="entry name" value="SET_TTL12"/>
</dbReference>